<evidence type="ECO:0000313" key="1">
    <source>
        <dbReference type="EMBL" id="KHG23178.1"/>
    </source>
</evidence>
<accession>A0A0B0P8W9</accession>
<gene>
    <name evidence="1" type="ORF">F383_29019</name>
</gene>
<reference evidence="2" key="1">
    <citation type="submission" date="2014-09" db="EMBL/GenBank/DDBJ databases">
        <authorList>
            <person name="Mudge J."/>
            <person name="Ramaraj T."/>
            <person name="Lindquist I.E."/>
            <person name="Bharti A.K."/>
            <person name="Sundararajan A."/>
            <person name="Cameron C.T."/>
            <person name="Woodward J.E."/>
            <person name="May G.D."/>
            <person name="Brubaker C."/>
            <person name="Broadhvest J."/>
            <person name="Wilkins T.A."/>
        </authorList>
    </citation>
    <scope>NUCLEOTIDE SEQUENCE</scope>
    <source>
        <strain evidence="2">cv. AKA8401</strain>
    </source>
</reference>
<dbReference type="AlphaFoldDB" id="A0A0B0P8W9"/>
<evidence type="ECO:0000313" key="2">
    <source>
        <dbReference type="Proteomes" id="UP000032142"/>
    </source>
</evidence>
<proteinExistence type="predicted"/>
<protein>
    <submittedName>
        <fullName evidence="1">V-type proton ATPase subunit a protein</fullName>
    </submittedName>
</protein>
<dbReference type="Proteomes" id="UP000032142">
    <property type="component" value="Unassembled WGS sequence"/>
</dbReference>
<name>A0A0B0P8W9_GOSAR</name>
<organism evidence="1 2">
    <name type="scientific">Gossypium arboreum</name>
    <name type="common">Tree cotton</name>
    <name type="synonym">Gossypium nanking</name>
    <dbReference type="NCBI Taxonomy" id="29729"/>
    <lineage>
        <taxon>Eukaryota</taxon>
        <taxon>Viridiplantae</taxon>
        <taxon>Streptophyta</taxon>
        <taxon>Embryophyta</taxon>
        <taxon>Tracheophyta</taxon>
        <taxon>Spermatophyta</taxon>
        <taxon>Magnoliopsida</taxon>
        <taxon>eudicotyledons</taxon>
        <taxon>Gunneridae</taxon>
        <taxon>Pentapetalae</taxon>
        <taxon>rosids</taxon>
        <taxon>malvids</taxon>
        <taxon>Malvales</taxon>
        <taxon>Malvaceae</taxon>
        <taxon>Malvoideae</taxon>
        <taxon>Gossypium</taxon>
    </lineage>
</organism>
<dbReference type="EMBL" id="KN424070">
    <property type="protein sequence ID" value="KHG23178.1"/>
    <property type="molecule type" value="Genomic_DNA"/>
</dbReference>
<sequence length="78" mass="9307">MSWITTIISFVLTTPSLGITYIIIIKYFPYNINTSKHTLSSHYLHMYLPRYKMMINEPIYRKLYSSLDQDSNHVFLDL</sequence>
<keyword evidence="2" id="KW-1185">Reference proteome</keyword>